<name>A0ABD2I453_9BILA</name>
<gene>
    <name evidence="3" type="ORF">niasHT_036024</name>
</gene>
<dbReference type="EMBL" id="JBICBT010001304">
    <property type="protein sequence ID" value="KAL3073936.1"/>
    <property type="molecule type" value="Genomic_DNA"/>
</dbReference>
<protein>
    <recommendedName>
        <fullName evidence="2">Methyltransferase FkbM domain-containing protein</fullName>
    </recommendedName>
</protein>
<dbReference type="AlphaFoldDB" id="A0ABD2I453"/>
<dbReference type="PANTHER" id="PTHR22989:SF20">
    <property type="entry name" value="USP DOMAIN-CONTAINING PROTEIN"/>
    <property type="match status" value="1"/>
</dbReference>
<sequence>MTNSNTEYTPMAQLNDDRFEHRIIFQSKSSSKWIGLFMKCILMMLIAAFVYALIRTVASSKNISKKLEFPKVNGTNFLAALVQQQRGLVDVRLKDGSIDVNGTWTQIQPHFNQIWKEQMNKMNVLKLNSSDEFKYFMRFCPNVNLQKRTCTIVTFGVGHTVRAERELIKIYPECHLIAADPSAEINANLTQSVGGTFVQGPIGAETANQQPVISWGEHTIERKLVTQIGIIDFMNNHTKWQQEPVDLLLMDIEGAEFGIIELLAYHFERFTGSICQINIEVHDPNTLIANYTHQQFFQSFDTLVRSGRFALMNTDMYTASAPLHLFLRLFFVNVVDEKCTKKFLC</sequence>
<dbReference type="Pfam" id="PF05050">
    <property type="entry name" value="Methyltransf_21"/>
    <property type="match status" value="1"/>
</dbReference>
<proteinExistence type="predicted"/>
<evidence type="ECO:0000313" key="4">
    <source>
        <dbReference type="Proteomes" id="UP001620626"/>
    </source>
</evidence>
<feature type="transmembrane region" description="Helical" evidence="1">
    <location>
        <begin position="33"/>
        <end position="54"/>
    </location>
</feature>
<dbReference type="InterPro" id="IPR006342">
    <property type="entry name" value="FkbM_mtfrase"/>
</dbReference>
<keyword evidence="1" id="KW-0812">Transmembrane</keyword>
<evidence type="ECO:0000259" key="2">
    <source>
        <dbReference type="Pfam" id="PF05050"/>
    </source>
</evidence>
<keyword evidence="1" id="KW-0472">Membrane</keyword>
<keyword evidence="1" id="KW-1133">Transmembrane helix</keyword>
<feature type="domain" description="Methyltransferase FkbM" evidence="2">
    <location>
        <begin position="137"/>
        <end position="289"/>
    </location>
</feature>
<keyword evidence="4" id="KW-1185">Reference proteome</keyword>
<dbReference type="Proteomes" id="UP001620626">
    <property type="component" value="Unassembled WGS sequence"/>
</dbReference>
<organism evidence="3 4">
    <name type="scientific">Heterodera trifolii</name>
    <dbReference type="NCBI Taxonomy" id="157864"/>
    <lineage>
        <taxon>Eukaryota</taxon>
        <taxon>Metazoa</taxon>
        <taxon>Ecdysozoa</taxon>
        <taxon>Nematoda</taxon>
        <taxon>Chromadorea</taxon>
        <taxon>Rhabditida</taxon>
        <taxon>Tylenchina</taxon>
        <taxon>Tylenchomorpha</taxon>
        <taxon>Tylenchoidea</taxon>
        <taxon>Heteroderidae</taxon>
        <taxon>Heteroderinae</taxon>
        <taxon>Heterodera</taxon>
    </lineage>
</organism>
<dbReference type="PANTHER" id="PTHR22989">
    <property type="entry name" value="UNCHARACTERIZED DUF13 C.ELEGANS"/>
    <property type="match status" value="1"/>
</dbReference>
<evidence type="ECO:0000313" key="3">
    <source>
        <dbReference type="EMBL" id="KAL3073936.1"/>
    </source>
</evidence>
<evidence type="ECO:0000256" key="1">
    <source>
        <dbReference type="SAM" id="Phobius"/>
    </source>
</evidence>
<accession>A0ABD2I453</accession>
<reference evidence="3 4" key="1">
    <citation type="submission" date="2024-10" db="EMBL/GenBank/DDBJ databases">
        <authorList>
            <person name="Kim D."/>
        </authorList>
    </citation>
    <scope>NUCLEOTIDE SEQUENCE [LARGE SCALE GENOMIC DNA]</scope>
    <source>
        <strain evidence="3">BH-2024</strain>
    </source>
</reference>
<comment type="caution">
    <text evidence="3">The sequence shown here is derived from an EMBL/GenBank/DDBJ whole genome shotgun (WGS) entry which is preliminary data.</text>
</comment>